<dbReference type="Proteomes" id="UP001054945">
    <property type="component" value="Unassembled WGS sequence"/>
</dbReference>
<sequence>MAECTKKNACGINVSRLGQEEVPKRGMITIIPLFECDGSIGPQGESRDSRRSIGCGCGYSTPFFPPPLKKKMSALTLLIKVERCQRVVGSEFRIRENSFRESEQHSQTFLHIQLLYSDNCHLNRKKKTGLGGNAKRGMIAMIPLFECDGSISPLGESRNSRRSIGCGCGYSKPFFPSTLQEKMSALM</sequence>
<name>A0AAV4UAJ1_CAEEX</name>
<comment type="caution">
    <text evidence="1">The sequence shown here is derived from an EMBL/GenBank/DDBJ whole genome shotgun (WGS) entry which is preliminary data.</text>
</comment>
<evidence type="ECO:0000313" key="2">
    <source>
        <dbReference type="Proteomes" id="UP001054945"/>
    </source>
</evidence>
<dbReference type="AlphaFoldDB" id="A0AAV4UAJ1"/>
<proteinExistence type="predicted"/>
<gene>
    <name evidence="1" type="ORF">CEXT_77361</name>
</gene>
<protein>
    <submittedName>
        <fullName evidence="1">Uncharacterized protein</fullName>
    </submittedName>
</protein>
<dbReference type="EMBL" id="BPLR01012558">
    <property type="protein sequence ID" value="GIY54809.1"/>
    <property type="molecule type" value="Genomic_DNA"/>
</dbReference>
<keyword evidence="2" id="KW-1185">Reference proteome</keyword>
<organism evidence="1 2">
    <name type="scientific">Caerostris extrusa</name>
    <name type="common">Bark spider</name>
    <name type="synonym">Caerostris bankana</name>
    <dbReference type="NCBI Taxonomy" id="172846"/>
    <lineage>
        <taxon>Eukaryota</taxon>
        <taxon>Metazoa</taxon>
        <taxon>Ecdysozoa</taxon>
        <taxon>Arthropoda</taxon>
        <taxon>Chelicerata</taxon>
        <taxon>Arachnida</taxon>
        <taxon>Araneae</taxon>
        <taxon>Araneomorphae</taxon>
        <taxon>Entelegynae</taxon>
        <taxon>Araneoidea</taxon>
        <taxon>Araneidae</taxon>
        <taxon>Caerostris</taxon>
    </lineage>
</organism>
<accession>A0AAV4UAJ1</accession>
<evidence type="ECO:0000313" key="1">
    <source>
        <dbReference type="EMBL" id="GIY54809.1"/>
    </source>
</evidence>
<reference evidence="1 2" key="1">
    <citation type="submission" date="2021-06" db="EMBL/GenBank/DDBJ databases">
        <title>Caerostris extrusa draft genome.</title>
        <authorList>
            <person name="Kono N."/>
            <person name="Arakawa K."/>
        </authorList>
    </citation>
    <scope>NUCLEOTIDE SEQUENCE [LARGE SCALE GENOMIC DNA]</scope>
</reference>